<feature type="transmembrane region" description="Helical" evidence="14">
    <location>
        <begin position="235"/>
        <end position="258"/>
    </location>
</feature>
<feature type="transmembrane region" description="Helical" evidence="14">
    <location>
        <begin position="464"/>
        <end position="482"/>
    </location>
</feature>
<feature type="transmembrane region" description="Helical" evidence="14">
    <location>
        <begin position="75"/>
        <end position="93"/>
    </location>
</feature>
<reference evidence="15 16" key="1">
    <citation type="submission" date="2018-08" db="EMBL/GenBank/DDBJ databases">
        <title>Fulvimarina sp. 85, whole genome shotgun sequence.</title>
        <authorList>
            <person name="Tuo L."/>
        </authorList>
    </citation>
    <scope>NUCLEOTIDE SEQUENCE [LARGE SCALE GENOMIC DNA]</scope>
    <source>
        <strain evidence="15 16">85</strain>
    </source>
</reference>
<feature type="transmembrane region" description="Helical" evidence="14">
    <location>
        <begin position="45"/>
        <end position="69"/>
    </location>
</feature>
<comment type="function">
    <text evidence="14">Catalyzes the sodium-dependent uptake of extracellular L-proline.</text>
</comment>
<organism evidence="15 16">
    <name type="scientific">Fulvimarina endophytica</name>
    <dbReference type="NCBI Taxonomy" id="2293836"/>
    <lineage>
        <taxon>Bacteria</taxon>
        <taxon>Pseudomonadati</taxon>
        <taxon>Pseudomonadota</taxon>
        <taxon>Alphaproteobacteria</taxon>
        <taxon>Hyphomicrobiales</taxon>
        <taxon>Aurantimonadaceae</taxon>
        <taxon>Fulvimarina</taxon>
    </lineage>
</organism>
<feature type="transmembrane region" description="Helical" evidence="14">
    <location>
        <begin position="279"/>
        <end position="305"/>
    </location>
</feature>
<keyword evidence="7 14" id="KW-1133">Transmembrane helix</keyword>
<keyword evidence="4" id="KW-1003">Cell membrane</keyword>
<feature type="transmembrane region" description="Helical" evidence="14">
    <location>
        <begin position="408"/>
        <end position="427"/>
    </location>
</feature>
<keyword evidence="6 14" id="KW-0769">Symport</keyword>
<name>A0A371WYR6_9HYPH</name>
<evidence type="ECO:0000256" key="6">
    <source>
        <dbReference type="ARBA" id="ARBA00022847"/>
    </source>
</evidence>
<dbReference type="InterPro" id="IPR038377">
    <property type="entry name" value="Na/Glc_symporter_sf"/>
</dbReference>
<dbReference type="GO" id="GO:0005298">
    <property type="term" value="F:proline:sodium symporter activity"/>
    <property type="evidence" value="ECO:0007669"/>
    <property type="project" value="UniProtKB-UniRule"/>
</dbReference>
<evidence type="ECO:0000313" key="15">
    <source>
        <dbReference type="EMBL" id="RFC62076.1"/>
    </source>
</evidence>
<evidence type="ECO:0000256" key="12">
    <source>
        <dbReference type="ARBA" id="ARBA00033708"/>
    </source>
</evidence>
<feature type="transmembrane region" description="Helical" evidence="14">
    <location>
        <begin position="6"/>
        <end position="24"/>
    </location>
</feature>
<keyword evidence="8 14" id="KW-0915">Sodium</keyword>
<keyword evidence="3 14" id="KW-0813">Transport</keyword>
<dbReference type="EMBL" id="QURL01000009">
    <property type="protein sequence ID" value="RFC62076.1"/>
    <property type="molecule type" value="Genomic_DNA"/>
</dbReference>
<evidence type="ECO:0000256" key="11">
    <source>
        <dbReference type="ARBA" id="ARBA00023201"/>
    </source>
</evidence>
<dbReference type="Pfam" id="PF00474">
    <property type="entry name" value="SSF"/>
    <property type="match status" value="1"/>
</dbReference>
<proteinExistence type="inferred from homology"/>
<dbReference type="PANTHER" id="PTHR48086:SF3">
    <property type="entry name" value="SODIUM_PROLINE SYMPORTER"/>
    <property type="match status" value="1"/>
</dbReference>
<comment type="similarity">
    <text evidence="2 13">Belongs to the sodium:solute symporter (SSF) (TC 2.A.21) family.</text>
</comment>
<keyword evidence="14" id="KW-0029">Amino-acid transport</keyword>
<dbReference type="PANTHER" id="PTHR48086">
    <property type="entry name" value="SODIUM/PROLINE SYMPORTER-RELATED"/>
    <property type="match status" value="1"/>
</dbReference>
<dbReference type="Proteomes" id="UP000264310">
    <property type="component" value="Unassembled WGS sequence"/>
</dbReference>
<comment type="catalytic activity">
    <reaction evidence="12">
        <text>L-proline(in) + Na(+)(in) = L-proline(out) + Na(+)(out)</text>
        <dbReference type="Rhea" id="RHEA:28967"/>
        <dbReference type="ChEBI" id="CHEBI:29101"/>
        <dbReference type="ChEBI" id="CHEBI:60039"/>
    </reaction>
</comment>
<comment type="subcellular location">
    <subcellularLocation>
        <location evidence="14">Cell inner membrane</location>
        <topology evidence="14">Multi-pass membrane protein</topology>
    </subcellularLocation>
    <subcellularLocation>
        <location evidence="1">Cell membrane</location>
        <topology evidence="1">Multi-pass membrane protein</topology>
    </subcellularLocation>
</comment>
<dbReference type="PROSITE" id="PS00457">
    <property type="entry name" value="NA_SOLUT_SYMP_2"/>
    <property type="match status" value="1"/>
</dbReference>
<evidence type="ECO:0000256" key="10">
    <source>
        <dbReference type="ARBA" id="ARBA00023136"/>
    </source>
</evidence>
<dbReference type="NCBIfam" id="TIGR02121">
    <property type="entry name" value="Na_Pro_sym"/>
    <property type="match status" value="1"/>
</dbReference>
<evidence type="ECO:0000256" key="3">
    <source>
        <dbReference type="ARBA" id="ARBA00022448"/>
    </source>
</evidence>
<evidence type="ECO:0000256" key="8">
    <source>
        <dbReference type="ARBA" id="ARBA00023053"/>
    </source>
</evidence>
<feature type="transmembrane region" description="Helical" evidence="14">
    <location>
        <begin position="167"/>
        <end position="188"/>
    </location>
</feature>
<dbReference type="NCBIfam" id="TIGR00813">
    <property type="entry name" value="sss"/>
    <property type="match status" value="1"/>
</dbReference>
<dbReference type="AlphaFoldDB" id="A0A371WYR6"/>
<dbReference type="RefSeq" id="WP_116684605.1">
    <property type="nucleotide sequence ID" value="NZ_QURL01000009.1"/>
</dbReference>
<keyword evidence="16" id="KW-1185">Reference proteome</keyword>
<evidence type="ECO:0000256" key="13">
    <source>
        <dbReference type="RuleBase" id="RU362091"/>
    </source>
</evidence>
<evidence type="ECO:0000256" key="4">
    <source>
        <dbReference type="ARBA" id="ARBA00022475"/>
    </source>
</evidence>
<comment type="caution">
    <text evidence="15">The sequence shown here is derived from an EMBL/GenBank/DDBJ whole genome shotgun (WGS) entry which is preliminary data.</text>
</comment>
<evidence type="ECO:0000313" key="16">
    <source>
        <dbReference type="Proteomes" id="UP000264310"/>
    </source>
</evidence>
<dbReference type="InterPro" id="IPR011851">
    <property type="entry name" value="Na/Pro_symporter"/>
</dbReference>
<accession>A0A371WYR6</accession>
<dbReference type="OrthoDB" id="9764416at2"/>
<feature type="transmembrane region" description="Helical" evidence="14">
    <location>
        <begin position="122"/>
        <end position="147"/>
    </location>
</feature>
<dbReference type="PROSITE" id="PS50283">
    <property type="entry name" value="NA_SOLUT_SYMP_3"/>
    <property type="match status" value="1"/>
</dbReference>
<dbReference type="Gene3D" id="1.20.1730.10">
    <property type="entry name" value="Sodium/glucose cotransporter"/>
    <property type="match status" value="1"/>
</dbReference>
<keyword evidence="14" id="KW-0997">Cell inner membrane</keyword>
<feature type="transmembrane region" description="Helical" evidence="14">
    <location>
        <begin position="195"/>
        <end position="215"/>
    </location>
</feature>
<dbReference type="GO" id="GO:0005886">
    <property type="term" value="C:plasma membrane"/>
    <property type="evidence" value="ECO:0007669"/>
    <property type="project" value="UniProtKB-SubCell"/>
</dbReference>
<dbReference type="InterPro" id="IPR050277">
    <property type="entry name" value="Sodium:Solute_Symporter"/>
</dbReference>
<keyword evidence="5 14" id="KW-0812">Transmembrane</keyword>
<dbReference type="InterPro" id="IPR001734">
    <property type="entry name" value="Na/solute_symporter"/>
</dbReference>
<keyword evidence="9 14" id="KW-0406">Ion transport</keyword>
<dbReference type="CDD" id="cd11475">
    <property type="entry name" value="SLC5sbd_PutP"/>
    <property type="match status" value="1"/>
</dbReference>
<dbReference type="GO" id="GO:0031402">
    <property type="term" value="F:sodium ion binding"/>
    <property type="evidence" value="ECO:0007669"/>
    <property type="project" value="UniProtKB-UniRule"/>
</dbReference>
<feature type="transmembrane region" description="Helical" evidence="14">
    <location>
        <begin position="325"/>
        <end position="355"/>
    </location>
</feature>
<evidence type="ECO:0000256" key="2">
    <source>
        <dbReference type="ARBA" id="ARBA00006434"/>
    </source>
</evidence>
<feature type="transmembrane region" description="Helical" evidence="14">
    <location>
        <begin position="376"/>
        <end position="396"/>
    </location>
</feature>
<keyword evidence="11 14" id="KW-0739">Sodium transport</keyword>
<keyword evidence="10 14" id="KW-0472">Membrane</keyword>
<evidence type="ECO:0000256" key="1">
    <source>
        <dbReference type="ARBA" id="ARBA00004651"/>
    </source>
</evidence>
<feature type="transmembrane region" description="Helical" evidence="14">
    <location>
        <begin position="434"/>
        <end position="452"/>
    </location>
</feature>
<protein>
    <recommendedName>
        <fullName evidence="14">Sodium/proline symporter</fullName>
    </recommendedName>
    <alternativeName>
        <fullName evidence="14">Proline permease</fullName>
    </alternativeName>
</protein>
<dbReference type="GO" id="GO:0015824">
    <property type="term" value="P:proline transport"/>
    <property type="evidence" value="ECO:0007669"/>
    <property type="project" value="UniProtKB-UniRule"/>
</dbReference>
<sequence length="502" mass="53036">MQLGVWISLGAYFVLMLAIGFYAWRKSTSSSEEYMLGGRQLSPSVAALSAGASDMSGWLLLGLPGALFASGLVEAWIGIGLFVGAFANWIIVAPRLREQTARYDNSLTIPEFLGKRFPSRAIALRTISAVIIVVFFAVYTASGLVAGGKLFESAFGEFIDVGGFSDYTVGIWLTLAIVLTYTVVGGFLAVSLTDFVQGCIMMLALVIMPLVVLYSGQGSGFSGAGETLSQVDPNYLSLFDGLTLIGFLSAVTWGLGYFGQPHIIVRFMAIRSLKEVPAARNIGMSWMAISLIGAVGVGVFGRAYAVRNGLEVSDPETIFIVLADLLFHPLITGFLLAALLAAIMSTISSQLLVASSSLTEDFYRLFLRKQAGETEMVNVGRVCVVLVALAAVVISSDPNSEVLGLVSNAWAGFGAAFGPLIILALTWSRMSGTGAVAGLVTGAVTVIVWISLGWNSSFLGGPGVYEIIPGFILAFVAIVLVSKLTATSGEYRAIETKAQPAE</sequence>
<evidence type="ECO:0000256" key="9">
    <source>
        <dbReference type="ARBA" id="ARBA00023065"/>
    </source>
</evidence>
<evidence type="ECO:0000256" key="14">
    <source>
        <dbReference type="RuleBase" id="RU366012"/>
    </source>
</evidence>
<evidence type="ECO:0000256" key="7">
    <source>
        <dbReference type="ARBA" id="ARBA00022989"/>
    </source>
</evidence>
<dbReference type="InterPro" id="IPR018212">
    <property type="entry name" value="Na/solute_symporter_CS"/>
</dbReference>
<evidence type="ECO:0000256" key="5">
    <source>
        <dbReference type="ARBA" id="ARBA00022692"/>
    </source>
</evidence>
<gene>
    <name evidence="15" type="primary">putP</name>
    <name evidence="15" type="ORF">DYI37_17675</name>
</gene>
<dbReference type="GO" id="GO:0015193">
    <property type="term" value="F:L-proline transmembrane transporter activity"/>
    <property type="evidence" value="ECO:0007669"/>
    <property type="project" value="TreeGrafter"/>
</dbReference>